<dbReference type="PANTHER" id="PTHR34580:SF1">
    <property type="entry name" value="PROTEIN PAFC"/>
    <property type="match status" value="1"/>
</dbReference>
<evidence type="ECO:0000259" key="2">
    <source>
        <dbReference type="Pfam" id="PF25583"/>
    </source>
</evidence>
<dbReference type="AlphaFoldDB" id="A0A9D2MSP1"/>
<dbReference type="InterPro" id="IPR026881">
    <property type="entry name" value="WYL_dom"/>
</dbReference>
<evidence type="ECO:0000313" key="4">
    <source>
        <dbReference type="Proteomes" id="UP000886883"/>
    </source>
</evidence>
<dbReference type="Proteomes" id="UP000886883">
    <property type="component" value="Unassembled WGS sequence"/>
</dbReference>
<dbReference type="PANTHER" id="PTHR34580">
    <property type="match status" value="1"/>
</dbReference>
<reference evidence="3" key="1">
    <citation type="journal article" date="2021" name="PeerJ">
        <title>Extensive microbial diversity within the chicken gut microbiome revealed by metagenomics and culture.</title>
        <authorList>
            <person name="Gilroy R."/>
            <person name="Ravi A."/>
            <person name="Getino M."/>
            <person name="Pursley I."/>
            <person name="Horton D.L."/>
            <person name="Alikhan N.F."/>
            <person name="Baker D."/>
            <person name="Gharbi K."/>
            <person name="Hall N."/>
            <person name="Watson M."/>
            <person name="Adriaenssens E.M."/>
            <person name="Foster-Nyarko E."/>
            <person name="Jarju S."/>
            <person name="Secka A."/>
            <person name="Antonio M."/>
            <person name="Oren A."/>
            <person name="Chaudhuri R.R."/>
            <person name="La Ragione R."/>
            <person name="Hildebrand F."/>
            <person name="Pallen M.J."/>
        </authorList>
    </citation>
    <scope>NUCLEOTIDE SEQUENCE</scope>
    <source>
        <strain evidence="3">USAMLcec3-2134</strain>
    </source>
</reference>
<dbReference type="Pfam" id="PF13280">
    <property type="entry name" value="WYL"/>
    <property type="match status" value="1"/>
</dbReference>
<dbReference type="InterPro" id="IPR036390">
    <property type="entry name" value="WH_DNA-bd_sf"/>
</dbReference>
<dbReference type="InterPro" id="IPR057727">
    <property type="entry name" value="WCX_dom"/>
</dbReference>
<dbReference type="PROSITE" id="PS52050">
    <property type="entry name" value="WYL"/>
    <property type="match status" value="1"/>
</dbReference>
<feature type="domain" description="WYL" evidence="1">
    <location>
        <begin position="144"/>
        <end position="217"/>
    </location>
</feature>
<protein>
    <submittedName>
        <fullName evidence="3">WYL domain-containing transcriptional regulator</fullName>
    </submittedName>
</protein>
<dbReference type="SUPFAM" id="SSF46785">
    <property type="entry name" value="Winged helix' DNA-binding domain"/>
    <property type="match status" value="1"/>
</dbReference>
<organism evidence="3 4">
    <name type="scientific">Candidatus Eisenbergiella merdigallinarum</name>
    <dbReference type="NCBI Taxonomy" id="2838552"/>
    <lineage>
        <taxon>Bacteria</taxon>
        <taxon>Bacillati</taxon>
        <taxon>Bacillota</taxon>
        <taxon>Clostridia</taxon>
        <taxon>Lachnospirales</taxon>
        <taxon>Lachnospiraceae</taxon>
        <taxon>Eisenbergiella</taxon>
    </lineage>
</organism>
<dbReference type="InterPro" id="IPR051534">
    <property type="entry name" value="CBASS_pafABC_assoc_protein"/>
</dbReference>
<feature type="domain" description="WCX" evidence="2">
    <location>
        <begin position="250"/>
        <end position="324"/>
    </location>
</feature>
<sequence length="337" mass="38117">MARASGQKLKILSVLQILTEETDEWHPLGAAAIAEKLKSRGISAERKSVYDDIEQLRGFGYDIVYAKAGKKGGYYLGSREFELPELKLLVDAVSASRFITPKKSRELIGKLEKFAGKEEARQLQRQVYVAGRVKTERENIYYTVDAVHRALQHQQQISFQYMEWGLDGKLHPRREGARYQASPWALLWSAENYYMIAYDASAGRIKHYRVDKMQNIRLLPQKRLGQQAFDGFDPGAYANRTFGMYGGKDCVVTLEFSDSLVGVVMDRFGKDTSLYPSGNGTFLIRVEVAVSGQFFGWLTGLGSQVKLLGPPDVARQYREHLEKIMEGYRNTGGNDET</sequence>
<accession>A0A9D2MSP1</accession>
<proteinExistence type="predicted"/>
<reference evidence="3" key="2">
    <citation type="submission" date="2021-04" db="EMBL/GenBank/DDBJ databases">
        <authorList>
            <person name="Gilroy R."/>
        </authorList>
    </citation>
    <scope>NUCLEOTIDE SEQUENCE</scope>
    <source>
        <strain evidence="3">USAMLcec3-2134</strain>
    </source>
</reference>
<evidence type="ECO:0000313" key="3">
    <source>
        <dbReference type="EMBL" id="HJB91246.1"/>
    </source>
</evidence>
<name>A0A9D2MSP1_9FIRM</name>
<evidence type="ECO:0000259" key="1">
    <source>
        <dbReference type="Pfam" id="PF13280"/>
    </source>
</evidence>
<comment type="caution">
    <text evidence="3">The sequence shown here is derived from an EMBL/GenBank/DDBJ whole genome shotgun (WGS) entry which is preliminary data.</text>
</comment>
<gene>
    <name evidence="3" type="ORF">H9763_07245</name>
</gene>
<dbReference type="EMBL" id="DWXE01000026">
    <property type="protein sequence ID" value="HJB91246.1"/>
    <property type="molecule type" value="Genomic_DNA"/>
</dbReference>
<dbReference type="Pfam" id="PF25583">
    <property type="entry name" value="WCX"/>
    <property type="match status" value="1"/>
</dbReference>